<gene>
    <name evidence="1" type="ORF">PSYPI_21185</name>
</gene>
<dbReference type="HOGENOM" id="CLU_3370437_0_0_6"/>
<reference evidence="1 2" key="1">
    <citation type="journal article" date="2011" name="PLoS Pathog.">
        <title>Dynamic evolution of pathogenicity revealed by sequencing and comparative genomics of 19 Pseudomonas syringae isolates.</title>
        <authorList>
            <person name="Baltrus D.A."/>
            <person name="Nishimura M.T."/>
            <person name="Romanchuk A."/>
            <person name="Chang J.H."/>
            <person name="Mukhtar M.S."/>
            <person name="Cherkis K."/>
            <person name="Roach J."/>
            <person name="Grant S.R."/>
            <person name="Jones C.D."/>
            <person name="Dangl J.L."/>
        </authorList>
    </citation>
    <scope>NUCLEOTIDE SEQUENCE [LARGE SCALE GENOMIC DNA]</scope>
    <source>
        <strain evidence="1 2">1704B</strain>
    </source>
</reference>
<protein>
    <submittedName>
        <fullName evidence="1">Uncharacterized protein</fullName>
    </submittedName>
</protein>
<organism evidence="1 2">
    <name type="scientific">Pseudomonas syringae pv. pisi str. 1704B</name>
    <dbReference type="NCBI Taxonomy" id="629263"/>
    <lineage>
        <taxon>Bacteria</taxon>
        <taxon>Pseudomonadati</taxon>
        <taxon>Pseudomonadota</taxon>
        <taxon>Gammaproteobacteria</taxon>
        <taxon>Pseudomonadales</taxon>
        <taxon>Pseudomonadaceae</taxon>
        <taxon>Pseudomonas</taxon>
        <taxon>Pseudomonas syringae</taxon>
    </lineage>
</organism>
<evidence type="ECO:0000313" key="2">
    <source>
        <dbReference type="Proteomes" id="UP000004986"/>
    </source>
</evidence>
<sequence>GQVRRVDQIIENRPGHHLQAVFARAAVTTVGSSGK</sequence>
<comment type="caution">
    <text evidence="1">The sequence shown here is derived from an EMBL/GenBank/DDBJ whole genome shotgun (WGS) entry which is preliminary data.</text>
</comment>
<keyword evidence="2" id="KW-1185">Reference proteome</keyword>
<dbReference type="EMBL" id="AEAI01001066">
    <property type="protein sequence ID" value="EGH44743.1"/>
    <property type="molecule type" value="Genomic_DNA"/>
</dbReference>
<feature type="non-terminal residue" evidence="1">
    <location>
        <position position="1"/>
    </location>
</feature>
<dbReference type="AlphaFoldDB" id="F3GCE3"/>
<name>F3GCE3_PSESJ</name>
<dbReference type="BioCyc" id="PSYR629263:G11X0-4140-MONOMER"/>
<evidence type="ECO:0000313" key="1">
    <source>
        <dbReference type="EMBL" id="EGH44743.1"/>
    </source>
</evidence>
<dbReference type="Proteomes" id="UP000004986">
    <property type="component" value="Unassembled WGS sequence"/>
</dbReference>
<proteinExistence type="predicted"/>
<accession>F3GCE3</accession>